<reference evidence="3" key="1">
    <citation type="journal article" date="2019" name="Int. J. Syst. Evol. Microbiol.">
        <title>The Global Catalogue of Microorganisms (GCM) 10K type strain sequencing project: providing services to taxonomists for standard genome sequencing and annotation.</title>
        <authorList>
            <consortium name="The Broad Institute Genomics Platform"/>
            <consortium name="The Broad Institute Genome Sequencing Center for Infectious Disease"/>
            <person name="Wu L."/>
            <person name="Ma J."/>
        </authorList>
    </citation>
    <scope>NUCLEOTIDE SEQUENCE [LARGE SCALE GENOMIC DNA]</scope>
    <source>
        <strain evidence="3">KCTC 42662</strain>
    </source>
</reference>
<dbReference type="Pfam" id="PF13477">
    <property type="entry name" value="Glyco_trans_4_2"/>
    <property type="match status" value="1"/>
</dbReference>
<dbReference type="InterPro" id="IPR028098">
    <property type="entry name" value="Glyco_trans_4-like_N"/>
</dbReference>
<dbReference type="RefSeq" id="WP_380905740.1">
    <property type="nucleotide sequence ID" value="NZ_JBHUEG010000012.1"/>
</dbReference>
<accession>A0ABW5KMD8</accession>
<proteinExistence type="predicted"/>
<dbReference type="SUPFAM" id="SSF53756">
    <property type="entry name" value="UDP-Glycosyltransferase/glycogen phosphorylase"/>
    <property type="match status" value="1"/>
</dbReference>
<dbReference type="Pfam" id="PF13692">
    <property type="entry name" value="Glyco_trans_1_4"/>
    <property type="match status" value="1"/>
</dbReference>
<comment type="caution">
    <text evidence="2">The sequence shown here is derived from an EMBL/GenBank/DDBJ whole genome shotgun (WGS) entry which is preliminary data.</text>
</comment>
<dbReference type="CDD" id="cd03808">
    <property type="entry name" value="GT4_CapM-like"/>
    <property type="match status" value="1"/>
</dbReference>
<feature type="domain" description="Glycosyltransferase subfamily 4-like N-terminal" evidence="1">
    <location>
        <begin position="2"/>
        <end position="131"/>
    </location>
</feature>
<dbReference type="PANTHER" id="PTHR12526:SF638">
    <property type="entry name" value="SPORE COAT PROTEIN SA"/>
    <property type="match status" value="1"/>
</dbReference>
<keyword evidence="3" id="KW-1185">Reference proteome</keyword>
<evidence type="ECO:0000313" key="2">
    <source>
        <dbReference type="EMBL" id="MFD2549423.1"/>
    </source>
</evidence>
<evidence type="ECO:0000259" key="1">
    <source>
        <dbReference type="Pfam" id="PF13477"/>
    </source>
</evidence>
<name>A0ABW5KMD8_9SPHI</name>
<dbReference type="Proteomes" id="UP001597545">
    <property type="component" value="Unassembled WGS sequence"/>
</dbReference>
<protein>
    <submittedName>
        <fullName evidence="2">Glycosyltransferase family 4 protein</fullName>
    </submittedName>
</protein>
<dbReference type="EMBL" id="JBHULR010000015">
    <property type="protein sequence ID" value="MFD2549423.1"/>
    <property type="molecule type" value="Genomic_DNA"/>
</dbReference>
<dbReference type="Gene3D" id="3.40.50.2000">
    <property type="entry name" value="Glycogen Phosphorylase B"/>
    <property type="match status" value="2"/>
</dbReference>
<dbReference type="PANTHER" id="PTHR12526">
    <property type="entry name" value="GLYCOSYLTRANSFERASE"/>
    <property type="match status" value="1"/>
</dbReference>
<organism evidence="2 3">
    <name type="scientific">Sphingobacterium suaedae</name>
    <dbReference type="NCBI Taxonomy" id="1686402"/>
    <lineage>
        <taxon>Bacteria</taxon>
        <taxon>Pseudomonadati</taxon>
        <taxon>Bacteroidota</taxon>
        <taxon>Sphingobacteriia</taxon>
        <taxon>Sphingobacteriales</taxon>
        <taxon>Sphingobacteriaceae</taxon>
        <taxon>Sphingobacterium</taxon>
    </lineage>
</organism>
<sequence>MKLLIVTNVDWFLISHRLVIAKAAAKAGWRVYVACEDTGRGSEISVDGIEFISFSFSRSGTNFLEELKLLRRFRELYRTVNPDVVHHITIKPVVYGSLAAKKEGIKGVVNAISGLGYMFAQGKVGIMQKIVLQLMKIGANRKGISFIFQNKDDRDILTKFNVLNEQNRVKIIKGSGVDLKKFAFYPLPQDNLFKILLPCRMLWDKGVRELREASEILKGNYSQRIQFVLVGMADNDNKAGVPESYLRDWEDGEYVVWMGQQSDMVKFYKDCHIVVLPSYREGLPKTLIEACAIGRPIVTTNAVGCKDCVDEGENGFKVPIKDGVALAEAIRRLVDNPELMKKMGLAGRTKAEIEFNVDDVVNSHLEVYNSLLK</sequence>
<evidence type="ECO:0000313" key="3">
    <source>
        <dbReference type="Proteomes" id="UP001597545"/>
    </source>
</evidence>
<gene>
    <name evidence="2" type="ORF">ACFSR5_17375</name>
</gene>